<dbReference type="InterPro" id="IPR020568">
    <property type="entry name" value="Ribosomal_Su5_D2-typ_SF"/>
</dbReference>
<sequence length="811" mass="91484">MYRFNLSAPGTVLLCGQPRFNKTCIAASLNKRTKLSFSSFPQAVVRTDFIEINFFDIQLHMKIPTRLFFMHLFREAENNIYNIVKLHETVKKFVHTSISSFYDRTNNAHKSSLHTFFFLLVLIAIKERISITSSFIVNLTTNLPIGEGLGSSASFAVCLAACFWRWSLLQKGTVVYKFRIHDLVNIKKYAQYCDSFIYNSSTELATMISTYGRIQVFGEREVSLSTLKSFPNLPSMNILLVFSNVRHKTIMKLLSERRVKNLEYLSSGVSTSIDFILNSIELMSTKFIHTLDIIDEKMSESKKHESSQSVDLGDNYKTLLDIIHMNQGLLKALDVSHPNMDIICAIARSFLFAGNLASKGGGGYAFILLLNDVGENIQKLITMLKSYNFSAEEVTINCCGITSMYRFNLSAPGTVFLCGDPNRFDKICIAASLNKCTKLSFSSFPQARMRTDFIRINFSDIQLDIKIPMRLFFMQLFREAKNNKCNVAELNETVKKFVLTSISCFYDKSNDAHKSSLHTFFFLLVLIAIIERINITSSFIVNLSTKLPIGEGLGSSASFAVCLAACFVRWSLLQKGIVVYEFRKHDLENILQYAQYCDFFIYNSSTEIATMISTYGRIQVFGEREVSESTLKSFPNLPSMKILLVFSNVCHHKTTIKLLSERRVQMEALGYSSSGVSTLIDFILNSIELMSTKFIHTLDIIDEKMSESKKHESSQSVDLGDNYKTLLDIIHMNQGLLKALDVSHPNMDIICAIARSFSFAGNLASKGGGGYAFILLLNDMGENIQKLITMLKSHDFSAEEVTINCCGITVE</sequence>
<proteinExistence type="predicted"/>
<dbReference type="PANTHER" id="PTHR43290">
    <property type="entry name" value="MEVALONATE KINASE"/>
    <property type="match status" value="1"/>
</dbReference>
<evidence type="ECO:0000313" key="7">
    <source>
        <dbReference type="EMBL" id="KYM96760.1"/>
    </source>
</evidence>
<dbReference type="PROSITE" id="PS00627">
    <property type="entry name" value="GHMP_KINASES_ATP"/>
    <property type="match status" value="2"/>
</dbReference>
<dbReference type="GO" id="GO:0006695">
    <property type="term" value="P:cholesterol biosynthetic process"/>
    <property type="evidence" value="ECO:0007669"/>
    <property type="project" value="TreeGrafter"/>
</dbReference>
<dbReference type="PANTHER" id="PTHR43290:SF2">
    <property type="entry name" value="MEVALONATE KINASE"/>
    <property type="match status" value="1"/>
</dbReference>
<evidence type="ECO:0000256" key="6">
    <source>
        <dbReference type="ARBA" id="ARBA00022842"/>
    </source>
</evidence>
<dbReference type="SUPFAM" id="SSF55060">
    <property type="entry name" value="GHMP Kinase, C-terminal domain"/>
    <property type="match status" value="2"/>
</dbReference>
<dbReference type="Gene3D" id="3.30.70.890">
    <property type="entry name" value="GHMP kinase, C-terminal domain"/>
    <property type="match status" value="2"/>
</dbReference>
<dbReference type="PRINTS" id="PR00959">
    <property type="entry name" value="MEVGALKINASE"/>
</dbReference>
<dbReference type="GO" id="GO:0005524">
    <property type="term" value="F:ATP binding"/>
    <property type="evidence" value="ECO:0007669"/>
    <property type="project" value="UniProtKB-KW"/>
</dbReference>
<keyword evidence="5" id="KW-0067">ATP-binding</keyword>
<keyword evidence="4 7" id="KW-0418">Kinase</keyword>
<dbReference type="InterPro" id="IPR006205">
    <property type="entry name" value="Mev_gal_kin"/>
</dbReference>
<dbReference type="GO" id="GO:0005829">
    <property type="term" value="C:cytosol"/>
    <property type="evidence" value="ECO:0007669"/>
    <property type="project" value="TreeGrafter"/>
</dbReference>
<protein>
    <submittedName>
        <fullName evidence="7">Mevalonate kinase</fullName>
    </submittedName>
</protein>
<keyword evidence="2" id="KW-0808">Transferase</keyword>
<dbReference type="STRING" id="456900.A0A195C7Y3"/>
<dbReference type="GO" id="GO:0019287">
    <property type="term" value="P:isopentenyl diphosphate biosynthetic process, mevalonate pathway"/>
    <property type="evidence" value="ECO:0007669"/>
    <property type="project" value="UniProtKB-UniPathway"/>
</dbReference>
<dbReference type="InterPro" id="IPR014721">
    <property type="entry name" value="Ribsml_uS5_D2-typ_fold_subgr"/>
</dbReference>
<evidence type="ECO:0000256" key="5">
    <source>
        <dbReference type="ARBA" id="ARBA00022840"/>
    </source>
</evidence>
<dbReference type="InterPro" id="IPR036554">
    <property type="entry name" value="GHMP_kinase_C_sf"/>
</dbReference>
<keyword evidence="1" id="KW-0963">Cytoplasm</keyword>
<dbReference type="Proteomes" id="UP000078542">
    <property type="component" value="Unassembled WGS sequence"/>
</dbReference>
<dbReference type="SUPFAM" id="SSF54211">
    <property type="entry name" value="Ribosomal protein S5 domain 2-like"/>
    <property type="match status" value="2"/>
</dbReference>
<evidence type="ECO:0000256" key="2">
    <source>
        <dbReference type="ARBA" id="ARBA00022679"/>
    </source>
</evidence>
<dbReference type="UniPathway" id="UPA00057">
    <property type="reaction ID" value="UER00098"/>
</dbReference>
<evidence type="ECO:0000256" key="4">
    <source>
        <dbReference type="ARBA" id="ARBA00022777"/>
    </source>
</evidence>
<dbReference type="EMBL" id="KQ978143">
    <property type="protein sequence ID" value="KYM96760.1"/>
    <property type="molecule type" value="Genomic_DNA"/>
</dbReference>
<organism evidence="7 8">
    <name type="scientific">Cyphomyrmex costatus</name>
    <dbReference type="NCBI Taxonomy" id="456900"/>
    <lineage>
        <taxon>Eukaryota</taxon>
        <taxon>Metazoa</taxon>
        <taxon>Ecdysozoa</taxon>
        <taxon>Arthropoda</taxon>
        <taxon>Hexapoda</taxon>
        <taxon>Insecta</taxon>
        <taxon>Pterygota</taxon>
        <taxon>Neoptera</taxon>
        <taxon>Endopterygota</taxon>
        <taxon>Hymenoptera</taxon>
        <taxon>Apocrita</taxon>
        <taxon>Aculeata</taxon>
        <taxon>Formicoidea</taxon>
        <taxon>Formicidae</taxon>
        <taxon>Myrmicinae</taxon>
        <taxon>Cyphomyrmex</taxon>
    </lineage>
</organism>
<evidence type="ECO:0000256" key="1">
    <source>
        <dbReference type="ARBA" id="ARBA00022490"/>
    </source>
</evidence>
<accession>A0A195C7Y3</accession>
<dbReference type="Gene3D" id="3.30.230.10">
    <property type="match status" value="2"/>
</dbReference>
<gene>
    <name evidence="7" type="ORF">ALC62_12552</name>
</gene>
<dbReference type="InterPro" id="IPR006203">
    <property type="entry name" value="GHMP_knse_ATP-bd_CS"/>
</dbReference>
<evidence type="ECO:0000313" key="8">
    <source>
        <dbReference type="Proteomes" id="UP000078542"/>
    </source>
</evidence>
<keyword evidence="8" id="KW-1185">Reference proteome</keyword>
<name>A0A195C7Y3_9HYME</name>
<evidence type="ECO:0000256" key="3">
    <source>
        <dbReference type="ARBA" id="ARBA00022741"/>
    </source>
</evidence>
<reference evidence="7 8" key="1">
    <citation type="submission" date="2016-03" db="EMBL/GenBank/DDBJ databases">
        <title>Cyphomyrmex costatus WGS genome.</title>
        <authorList>
            <person name="Nygaard S."/>
            <person name="Hu H."/>
            <person name="Boomsma J."/>
            <person name="Zhang G."/>
        </authorList>
    </citation>
    <scope>NUCLEOTIDE SEQUENCE [LARGE SCALE GENOMIC DNA]</scope>
    <source>
        <strain evidence="7">MS0001</strain>
        <tissue evidence="7">Whole body</tissue>
    </source>
</reference>
<keyword evidence="6" id="KW-0460">Magnesium</keyword>
<dbReference type="AlphaFoldDB" id="A0A195C7Y3"/>
<dbReference type="GO" id="GO:0004496">
    <property type="term" value="F:mevalonate kinase activity"/>
    <property type="evidence" value="ECO:0007669"/>
    <property type="project" value="InterPro"/>
</dbReference>
<keyword evidence="3" id="KW-0547">Nucleotide-binding</keyword>